<keyword evidence="15" id="KW-1185">Reference proteome</keyword>
<dbReference type="GO" id="GO:0035925">
    <property type="term" value="F:mRNA 3'-UTR AU-rich region binding"/>
    <property type="evidence" value="ECO:0007669"/>
    <property type="project" value="TreeGrafter"/>
</dbReference>
<dbReference type="InterPro" id="IPR033100">
    <property type="entry name" value="Rrp45"/>
</dbReference>
<dbReference type="FunFam" id="3.30.230.70:FF:000005">
    <property type="entry name" value="Exosome complex component RRP45"/>
    <property type="match status" value="1"/>
</dbReference>
<dbReference type="GO" id="GO:0000467">
    <property type="term" value="P:exonucleolytic trimming to generate mature 3'-end of 5.8S rRNA from tricistronic rRNA transcript (SSU-rRNA, 5.8S rRNA, LSU-rRNA)"/>
    <property type="evidence" value="ECO:0007669"/>
    <property type="project" value="TreeGrafter"/>
</dbReference>
<dbReference type="GO" id="GO:0034475">
    <property type="term" value="P:U4 snRNA 3'-end processing"/>
    <property type="evidence" value="ECO:0007669"/>
    <property type="project" value="TreeGrafter"/>
</dbReference>
<dbReference type="GO" id="GO:0071035">
    <property type="term" value="P:nuclear polyadenylation-dependent rRNA catabolic process"/>
    <property type="evidence" value="ECO:0007669"/>
    <property type="project" value="TreeGrafter"/>
</dbReference>
<dbReference type="GO" id="GO:0034473">
    <property type="term" value="P:U1 snRNA 3'-end processing"/>
    <property type="evidence" value="ECO:0007669"/>
    <property type="project" value="TreeGrafter"/>
</dbReference>
<dbReference type="InterPro" id="IPR050590">
    <property type="entry name" value="Exosome_comp_Rrp42_subfam"/>
</dbReference>
<reference evidence="14" key="1">
    <citation type="journal article" date="2020" name="Stud. Mycol.">
        <title>101 Dothideomycetes genomes: a test case for predicting lifestyles and emergence of pathogens.</title>
        <authorList>
            <person name="Haridas S."/>
            <person name="Albert R."/>
            <person name="Binder M."/>
            <person name="Bloem J."/>
            <person name="Labutti K."/>
            <person name="Salamov A."/>
            <person name="Andreopoulos B."/>
            <person name="Baker S."/>
            <person name="Barry K."/>
            <person name="Bills G."/>
            <person name="Bluhm B."/>
            <person name="Cannon C."/>
            <person name="Castanera R."/>
            <person name="Culley D."/>
            <person name="Daum C."/>
            <person name="Ezra D."/>
            <person name="Gonzalez J."/>
            <person name="Henrissat B."/>
            <person name="Kuo A."/>
            <person name="Liang C."/>
            <person name="Lipzen A."/>
            <person name="Lutzoni F."/>
            <person name="Magnuson J."/>
            <person name="Mondo S."/>
            <person name="Nolan M."/>
            <person name="Ohm R."/>
            <person name="Pangilinan J."/>
            <person name="Park H.-J."/>
            <person name="Ramirez L."/>
            <person name="Alfaro M."/>
            <person name="Sun H."/>
            <person name="Tritt A."/>
            <person name="Yoshinaga Y."/>
            <person name="Zwiers L.-H."/>
            <person name="Turgeon B."/>
            <person name="Goodwin S."/>
            <person name="Spatafora J."/>
            <person name="Crous P."/>
            <person name="Grigoriev I."/>
        </authorList>
    </citation>
    <scope>NUCLEOTIDE SEQUENCE</scope>
    <source>
        <strain evidence="14">CBS 130266</strain>
    </source>
</reference>
<evidence type="ECO:0000256" key="8">
    <source>
        <dbReference type="ARBA" id="ARBA00022884"/>
    </source>
</evidence>
<gene>
    <name evidence="14" type="ORF">EJ08DRAFT_678230</name>
</gene>
<name>A0A9P4NUD3_9PEZI</name>
<evidence type="ECO:0000256" key="1">
    <source>
        <dbReference type="ARBA" id="ARBA00004496"/>
    </source>
</evidence>
<dbReference type="InterPro" id="IPR015847">
    <property type="entry name" value="ExoRNase_PH_dom2"/>
</dbReference>
<evidence type="ECO:0000256" key="7">
    <source>
        <dbReference type="ARBA" id="ARBA00022835"/>
    </source>
</evidence>
<organism evidence="14 15">
    <name type="scientific">Tothia fuscella</name>
    <dbReference type="NCBI Taxonomy" id="1048955"/>
    <lineage>
        <taxon>Eukaryota</taxon>
        <taxon>Fungi</taxon>
        <taxon>Dikarya</taxon>
        <taxon>Ascomycota</taxon>
        <taxon>Pezizomycotina</taxon>
        <taxon>Dothideomycetes</taxon>
        <taxon>Pleosporomycetidae</taxon>
        <taxon>Venturiales</taxon>
        <taxon>Cylindrosympodiaceae</taxon>
        <taxon>Tothia</taxon>
    </lineage>
</organism>
<evidence type="ECO:0000313" key="15">
    <source>
        <dbReference type="Proteomes" id="UP000800235"/>
    </source>
</evidence>
<dbReference type="GO" id="GO:0034476">
    <property type="term" value="P:U5 snRNA 3'-end processing"/>
    <property type="evidence" value="ECO:0007669"/>
    <property type="project" value="TreeGrafter"/>
</dbReference>
<dbReference type="OrthoDB" id="10264038at2759"/>
<dbReference type="GO" id="GO:0000176">
    <property type="term" value="C:nuclear exosome (RNase complex)"/>
    <property type="evidence" value="ECO:0007669"/>
    <property type="project" value="UniProtKB-ARBA"/>
</dbReference>
<dbReference type="InterPro" id="IPR027408">
    <property type="entry name" value="PNPase/RNase_PH_dom_sf"/>
</dbReference>
<feature type="domain" description="Exoribonuclease phosphorolytic" evidence="12">
    <location>
        <begin position="33"/>
        <end position="164"/>
    </location>
</feature>
<evidence type="ECO:0000256" key="6">
    <source>
        <dbReference type="ARBA" id="ARBA00022552"/>
    </source>
</evidence>
<dbReference type="GO" id="GO:0000177">
    <property type="term" value="C:cytoplasmic exosome (RNase complex)"/>
    <property type="evidence" value="ECO:0007669"/>
    <property type="project" value="TreeGrafter"/>
</dbReference>
<evidence type="ECO:0000256" key="5">
    <source>
        <dbReference type="ARBA" id="ARBA00022490"/>
    </source>
</evidence>
<dbReference type="SUPFAM" id="SSF54211">
    <property type="entry name" value="Ribosomal protein S5 domain 2-like"/>
    <property type="match status" value="1"/>
</dbReference>
<dbReference type="AlphaFoldDB" id="A0A9P4NUD3"/>
<sequence length="299" mass="33286">MPREVELSNNERDFILGALRQGLRLDGRGQDVYRELEISFGEEYGVVDVRLGKTRIVARISCEVVAPYPDRKFDGVFVISTEFSPMASPAFEVGRQNQDEIILSRILEKAIRRSSALDTESLCIIAGSKCFSLRADIHVLDHDGNLIDTACAGLVTALQHFKRPDVEVQGEKVTIFTAREREPVPLSMLHHPLCVTFSYYDGGQIALLDATFAEEQVREGEIIVTMNRNGEVCQIAKYGGVAVDALAILSWTNMALVKVQAMTKVIQARLKEDAERRDKDGIAAELRADNDRPSERPHG</sequence>
<comment type="similarity">
    <text evidence="3">Belongs to the RNase PH family.</text>
</comment>
<dbReference type="SUPFAM" id="SSF55666">
    <property type="entry name" value="Ribonuclease PH domain 2-like"/>
    <property type="match status" value="1"/>
</dbReference>
<protein>
    <recommendedName>
        <fullName evidence="4">Exosome complex component RRP45</fullName>
    </recommendedName>
    <alternativeName>
        <fullName evidence="10">Ribosomal RNA-processing protein 45</fullName>
    </alternativeName>
</protein>
<dbReference type="GO" id="GO:0005730">
    <property type="term" value="C:nucleolus"/>
    <property type="evidence" value="ECO:0007669"/>
    <property type="project" value="UniProtKB-SubCell"/>
</dbReference>
<evidence type="ECO:0000313" key="14">
    <source>
        <dbReference type="EMBL" id="KAF2431777.1"/>
    </source>
</evidence>
<comment type="caution">
    <text evidence="14">The sequence shown here is derived from an EMBL/GenBank/DDBJ whole genome shotgun (WGS) entry which is preliminary data.</text>
</comment>
<dbReference type="Gene3D" id="3.30.230.70">
    <property type="entry name" value="GHMP Kinase, N-terminal domain"/>
    <property type="match status" value="1"/>
</dbReference>
<dbReference type="EMBL" id="MU007030">
    <property type="protein sequence ID" value="KAF2431777.1"/>
    <property type="molecule type" value="Genomic_DNA"/>
</dbReference>
<evidence type="ECO:0000256" key="11">
    <source>
        <dbReference type="SAM" id="MobiDB-lite"/>
    </source>
</evidence>
<comment type="subcellular location">
    <subcellularLocation>
        <location evidence="1">Cytoplasm</location>
    </subcellularLocation>
    <subcellularLocation>
        <location evidence="2">Nucleus</location>
        <location evidence="2">Nucleolus</location>
    </subcellularLocation>
</comment>
<keyword evidence="6" id="KW-0698">rRNA processing</keyword>
<dbReference type="InterPro" id="IPR020568">
    <property type="entry name" value="Ribosomal_Su5_D2-typ_SF"/>
</dbReference>
<dbReference type="Pfam" id="PF01138">
    <property type="entry name" value="RNase_PH"/>
    <property type="match status" value="1"/>
</dbReference>
<dbReference type="PANTHER" id="PTHR11097:SF14">
    <property type="entry name" value="EXOSOME COMPLEX COMPONENT RRP45"/>
    <property type="match status" value="1"/>
</dbReference>
<dbReference type="InterPro" id="IPR036345">
    <property type="entry name" value="ExoRNase_PH_dom2_sf"/>
</dbReference>
<evidence type="ECO:0000259" key="12">
    <source>
        <dbReference type="Pfam" id="PF01138"/>
    </source>
</evidence>
<proteinExistence type="inferred from homology"/>
<keyword evidence="8" id="KW-0694">RNA-binding</keyword>
<evidence type="ECO:0000256" key="4">
    <source>
        <dbReference type="ARBA" id="ARBA00019572"/>
    </source>
</evidence>
<dbReference type="GO" id="GO:0071038">
    <property type="term" value="P:TRAMP-dependent tRNA surveillance pathway"/>
    <property type="evidence" value="ECO:0007669"/>
    <property type="project" value="TreeGrafter"/>
</dbReference>
<keyword evidence="9" id="KW-0539">Nucleus</keyword>
<dbReference type="GO" id="GO:0071028">
    <property type="term" value="P:nuclear mRNA surveillance"/>
    <property type="evidence" value="ECO:0007669"/>
    <property type="project" value="TreeGrafter"/>
</dbReference>
<accession>A0A9P4NUD3</accession>
<evidence type="ECO:0000256" key="2">
    <source>
        <dbReference type="ARBA" id="ARBA00004604"/>
    </source>
</evidence>
<feature type="region of interest" description="Disordered" evidence="11">
    <location>
        <begin position="273"/>
        <end position="299"/>
    </location>
</feature>
<evidence type="ECO:0000256" key="10">
    <source>
        <dbReference type="ARBA" id="ARBA00077933"/>
    </source>
</evidence>
<keyword evidence="5" id="KW-0963">Cytoplasm</keyword>
<dbReference type="PANTHER" id="PTHR11097">
    <property type="entry name" value="EXOSOME COMPLEX EXONUCLEASE RIBOSOMAL RNA PROCESSING PROTEIN"/>
    <property type="match status" value="1"/>
</dbReference>
<keyword evidence="7" id="KW-0271">Exosome</keyword>
<evidence type="ECO:0000256" key="9">
    <source>
        <dbReference type="ARBA" id="ARBA00023242"/>
    </source>
</evidence>
<dbReference type="GO" id="GO:0016075">
    <property type="term" value="P:rRNA catabolic process"/>
    <property type="evidence" value="ECO:0007669"/>
    <property type="project" value="TreeGrafter"/>
</dbReference>
<evidence type="ECO:0000256" key="3">
    <source>
        <dbReference type="ARBA" id="ARBA00006678"/>
    </source>
</evidence>
<dbReference type="Pfam" id="PF03725">
    <property type="entry name" value="RNase_PH_C"/>
    <property type="match status" value="1"/>
</dbReference>
<dbReference type="Proteomes" id="UP000800235">
    <property type="component" value="Unassembled WGS sequence"/>
</dbReference>
<feature type="domain" description="Exoribonuclease phosphorolytic" evidence="13">
    <location>
        <begin position="192"/>
        <end position="243"/>
    </location>
</feature>
<dbReference type="CDD" id="cd11368">
    <property type="entry name" value="RNase_PH_RRP45"/>
    <property type="match status" value="1"/>
</dbReference>
<evidence type="ECO:0000259" key="13">
    <source>
        <dbReference type="Pfam" id="PF03725"/>
    </source>
</evidence>
<dbReference type="InterPro" id="IPR001247">
    <property type="entry name" value="ExoRNase_PH_dom1"/>
</dbReference>